<dbReference type="STRING" id="742152.A0A2H3IYM1"/>
<dbReference type="Gene3D" id="3.50.50.60">
    <property type="entry name" value="FAD/NAD(P)-binding domain"/>
    <property type="match status" value="1"/>
</dbReference>
<evidence type="ECO:0000256" key="5">
    <source>
        <dbReference type="ARBA" id="ARBA00022630"/>
    </source>
</evidence>
<comment type="catalytic activity">
    <reaction evidence="10 11">
        <text>protoporphyrinogen IX + 3 O2 = protoporphyrin IX + 3 H2O2</text>
        <dbReference type="Rhea" id="RHEA:25576"/>
        <dbReference type="ChEBI" id="CHEBI:15379"/>
        <dbReference type="ChEBI" id="CHEBI:16240"/>
        <dbReference type="ChEBI" id="CHEBI:57306"/>
        <dbReference type="ChEBI" id="CHEBI:57307"/>
        <dbReference type="EC" id="1.3.3.4"/>
    </reaction>
</comment>
<evidence type="ECO:0000313" key="15">
    <source>
        <dbReference type="Proteomes" id="UP000218811"/>
    </source>
</evidence>
<dbReference type="SUPFAM" id="SSF51905">
    <property type="entry name" value="FAD/NAD(P)-binding domain"/>
    <property type="match status" value="1"/>
</dbReference>
<comment type="subcellular location">
    <subcellularLocation>
        <location evidence="11">Mitochondrion inner membrane</location>
    </subcellularLocation>
</comment>
<evidence type="ECO:0000256" key="1">
    <source>
        <dbReference type="ARBA" id="ARBA00002600"/>
    </source>
</evidence>
<evidence type="ECO:0000256" key="7">
    <source>
        <dbReference type="ARBA" id="ARBA00023002"/>
    </source>
</evidence>
<evidence type="ECO:0000259" key="13">
    <source>
        <dbReference type="Pfam" id="PF01593"/>
    </source>
</evidence>
<accession>A0A2H3IYM1</accession>
<dbReference type="OMA" id="WFDQWFG"/>
<evidence type="ECO:0000256" key="3">
    <source>
        <dbReference type="ARBA" id="ARBA00010551"/>
    </source>
</evidence>
<dbReference type="InterPro" id="IPR004572">
    <property type="entry name" value="Protoporphyrinogen_oxidase"/>
</dbReference>
<dbReference type="PANTHER" id="PTHR42923">
    <property type="entry name" value="PROTOPORPHYRINOGEN OXIDASE"/>
    <property type="match status" value="1"/>
</dbReference>
<name>A0A2H3IYM1_WOLCO</name>
<dbReference type="GO" id="GO:0006782">
    <property type="term" value="P:protoporphyrinogen IX biosynthetic process"/>
    <property type="evidence" value="ECO:0007669"/>
    <property type="project" value="UniProtKB-UniRule"/>
</dbReference>
<evidence type="ECO:0000256" key="12">
    <source>
        <dbReference type="SAM" id="MobiDB-lite"/>
    </source>
</evidence>
<feature type="domain" description="Amine oxidase" evidence="13">
    <location>
        <begin position="13"/>
        <end position="482"/>
    </location>
</feature>
<dbReference type="GO" id="GO:0005743">
    <property type="term" value="C:mitochondrial inner membrane"/>
    <property type="evidence" value="ECO:0007669"/>
    <property type="project" value="UniProtKB-SubCell"/>
</dbReference>
<evidence type="ECO:0000256" key="4">
    <source>
        <dbReference type="ARBA" id="ARBA00012867"/>
    </source>
</evidence>
<comment type="pathway">
    <text evidence="2 11">Porphyrin-containing compound metabolism; protoporphyrin-IX biosynthesis; protoporphyrin-IX from protoporphyrinogen-IX: step 1/1.</text>
</comment>
<keyword evidence="7 11" id="KW-0560">Oxidoreductase</keyword>
<keyword evidence="5 11" id="KW-0285">Flavoprotein</keyword>
<keyword evidence="15" id="KW-1185">Reference proteome</keyword>
<dbReference type="InterPro" id="IPR002937">
    <property type="entry name" value="Amino_oxidase"/>
</dbReference>
<dbReference type="SUPFAM" id="SSF54373">
    <property type="entry name" value="FAD-linked reductases, C-terminal domain"/>
    <property type="match status" value="1"/>
</dbReference>
<evidence type="ECO:0000256" key="8">
    <source>
        <dbReference type="ARBA" id="ARBA00023133"/>
    </source>
</evidence>
<dbReference type="InterPro" id="IPR050464">
    <property type="entry name" value="Zeta_carotene_desat/Oxidored"/>
</dbReference>
<dbReference type="InterPro" id="IPR036188">
    <property type="entry name" value="FAD/NAD-bd_sf"/>
</dbReference>
<keyword evidence="6 11" id="KW-0274">FAD</keyword>
<gene>
    <name evidence="14" type="ORF">WOLCODRAFT_79694</name>
</gene>
<dbReference type="UniPathway" id="UPA00251">
    <property type="reaction ID" value="UER00324"/>
</dbReference>
<dbReference type="Pfam" id="PF01593">
    <property type="entry name" value="Amino_oxidase"/>
    <property type="match status" value="1"/>
</dbReference>
<comment type="function">
    <text evidence="1 11">Catalyzes the 6-electron oxidation of protoporphyrinogen-IX to form protoporphyrin-IX.</text>
</comment>
<proteinExistence type="inferred from homology"/>
<dbReference type="EMBL" id="KB467843">
    <property type="protein sequence ID" value="PCH35100.1"/>
    <property type="molecule type" value="Genomic_DNA"/>
</dbReference>
<evidence type="ECO:0000313" key="14">
    <source>
        <dbReference type="EMBL" id="PCH35100.1"/>
    </source>
</evidence>
<protein>
    <recommendedName>
        <fullName evidence="4 11">Protoporphyrinogen oxidase</fullName>
        <ecNumber evidence="4 11">1.3.3.4</ecNumber>
    </recommendedName>
</protein>
<evidence type="ECO:0000256" key="10">
    <source>
        <dbReference type="ARBA" id="ARBA00047554"/>
    </source>
</evidence>
<organism evidence="14 15">
    <name type="scientific">Wolfiporia cocos (strain MD-104)</name>
    <name type="common">Brown rot fungus</name>
    <dbReference type="NCBI Taxonomy" id="742152"/>
    <lineage>
        <taxon>Eukaryota</taxon>
        <taxon>Fungi</taxon>
        <taxon>Dikarya</taxon>
        <taxon>Basidiomycota</taxon>
        <taxon>Agaricomycotina</taxon>
        <taxon>Agaricomycetes</taxon>
        <taxon>Polyporales</taxon>
        <taxon>Phaeolaceae</taxon>
        <taxon>Wolfiporia</taxon>
    </lineage>
</organism>
<dbReference type="NCBIfam" id="TIGR00562">
    <property type="entry name" value="proto_IX_ox"/>
    <property type="match status" value="1"/>
</dbReference>
<evidence type="ECO:0000256" key="2">
    <source>
        <dbReference type="ARBA" id="ARBA00005073"/>
    </source>
</evidence>
<dbReference type="OrthoDB" id="438553at2759"/>
<feature type="region of interest" description="Disordered" evidence="12">
    <location>
        <begin position="371"/>
        <end position="392"/>
    </location>
</feature>
<reference evidence="14 15" key="1">
    <citation type="journal article" date="2012" name="Science">
        <title>The Paleozoic origin of enzymatic lignin decomposition reconstructed from 31 fungal genomes.</title>
        <authorList>
            <person name="Floudas D."/>
            <person name="Binder M."/>
            <person name="Riley R."/>
            <person name="Barry K."/>
            <person name="Blanchette R.A."/>
            <person name="Henrissat B."/>
            <person name="Martinez A.T."/>
            <person name="Otillar R."/>
            <person name="Spatafora J.W."/>
            <person name="Yadav J.S."/>
            <person name="Aerts A."/>
            <person name="Benoit I."/>
            <person name="Boyd A."/>
            <person name="Carlson A."/>
            <person name="Copeland A."/>
            <person name="Coutinho P.M."/>
            <person name="de Vries R.P."/>
            <person name="Ferreira P."/>
            <person name="Findley K."/>
            <person name="Foster B."/>
            <person name="Gaskell J."/>
            <person name="Glotzer D."/>
            <person name="Gorecki P."/>
            <person name="Heitman J."/>
            <person name="Hesse C."/>
            <person name="Hori C."/>
            <person name="Igarashi K."/>
            <person name="Jurgens J.A."/>
            <person name="Kallen N."/>
            <person name="Kersten P."/>
            <person name="Kohler A."/>
            <person name="Kuees U."/>
            <person name="Kumar T.K.A."/>
            <person name="Kuo A."/>
            <person name="LaButti K."/>
            <person name="Larrondo L.F."/>
            <person name="Lindquist E."/>
            <person name="Ling A."/>
            <person name="Lombard V."/>
            <person name="Lucas S."/>
            <person name="Lundell T."/>
            <person name="Martin R."/>
            <person name="McLaughlin D.J."/>
            <person name="Morgenstern I."/>
            <person name="Morin E."/>
            <person name="Murat C."/>
            <person name="Nagy L.G."/>
            <person name="Nolan M."/>
            <person name="Ohm R.A."/>
            <person name="Patyshakuliyeva A."/>
            <person name="Rokas A."/>
            <person name="Ruiz-Duenas F.J."/>
            <person name="Sabat G."/>
            <person name="Salamov A."/>
            <person name="Samejima M."/>
            <person name="Schmutz J."/>
            <person name="Slot J.C."/>
            <person name="St John F."/>
            <person name="Stenlid J."/>
            <person name="Sun H."/>
            <person name="Sun S."/>
            <person name="Syed K."/>
            <person name="Tsang A."/>
            <person name="Wiebenga A."/>
            <person name="Young D."/>
            <person name="Pisabarro A."/>
            <person name="Eastwood D.C."/>
            <person name="Martin F."/>
            <person name="Cullen D."/>
            <person name="Grigoriev I.V."/>
            <person name="Hibbett D.S."/>
        </authorList>
    </citation>
    <scope>NUCLEOTIDE SEQUENCE [LARGE SCALE GENOMIC DNA]</scope>
    <source>
        <strain evidence="14 15">MD-104</strain>
    </source>
</reference>
<comment type="cofactor">
    <cofactor evidence="11">
        <name>FAD</name>
        <dbReference type="ChEBI" id="CHEBI:57692"/>
    </cofactor>
    <text evidence="11">Binds 1 FAD per subunit.</text>
</comment>
<comment type="similarity">
    <text evidence="3 11">Belongs to the protoporphyrinogen/coproporphyrinogen oxidase family. Protoporphyrinogen oxidase subfamily.</text>
</comment>
<keyword evidence="8 11" id="KW-0350">Heme biosynthesis</keyword>
<keyword evidence="9 11" id="KW-0627">Porphyrin biosynthesis</keyword>
<dbReference type="Proteomes" id="UP000218811">
    <property type="component" value="Unassembled WGS sequence"/>
</dbReference>
<feature type="compositionally biased region" description="Basic and acidic residues" evidence="12">
    <location>
        <begin position="381"/>
        <end position="391"/>
    </location>
</feature>
<evidence type="ECO:0000256" key="6">
    <source>
        <dbReference type="ARBA" id="ARBA00022827"/>
    </source>
</evidence>
<dbReference type="AlphaFoldDB" id="A0A2H3IYM1"/>
<dbReference type="PANTHER" id="PTHR42923:SF3">
    <property type="entry name" value="PROTOPORPHYRINOGEN OXIDASE"/>
    <property type="match status" value="1"/>
</dbReference>
<evidence type="ECO:0000256" key="9">
    <source>
        <dbReference type="ARBA" id="ARBA00023244"/>
    </source>
</evidence>
<dbReference type="EC" id="1.3.3.4" evidence="4 11"/>
<evidence type="ECO:0000256" key="11">
    <source>
        <dbReference type="RuleBase" id="RU367069"/>
    </source>
</evidence>
<dbReference type="GO" id="GO:0004729">
    <property type="term" value="F:oxygen-dependent protoporphyrinogen oxidase activity"/>
    <property type="evidence" value="ECO:0007669"/>
    <property type="project" value="UniProtKB-UniRule"/>
</dbReference>
<sequence>MASKHIAVLGGGLTGLSSAFHLSRRFPRARITLLEKSQRLGGWVRSKRVNIRMADGSEASVLLEAGPRTLRPNGLAVLELVNLLGLSPSLITVPRTAPAARSRFLHIEGIPGLLRVPTSLRDLLTSPLARTLVPAVLKDAFAPANRPQTEHEDDESVDAFLTRRFGAEFARSFGSALVHGIYAADARELSARTAFPSLLALEARGYGSVVRGAVVSAIRAKKRDKGMERYDLGDVQRLMKGVSVYSFRDGMETLVEAVKRELDINQNVEVLTGEEVIALRKADGEIRGFEVKTASGRTIPCTHLVSALPLQALHRILHRINRSPSDAHALPPLPHLTANTPSSVTVVNLILPSAPGAPAHPPGFGYLVPRPPGGYPLPSGNREEETERGGETDSALGVLGTVFDSCALSAQDTPGAPLAKVTMMLGGPYPPRGAHLADGALVARCHRTLARHLGADVSALGEPLYAEVHRHEGCIPTPGVGHLARMREMREAVRREWGEGAEVVGAEVGGVSVGECVEMGRAVGRSW</sequence>